<gene>
    <name evidence="3 5" type="ORF">BDZ99DRAFT_468700</name>
</gene>
<sequence>MAEPIGVASGALSPATFAFNSSISLYQMVKSFQSSKRDIRELQEELEALKIAIQSLQGLASKDEVQFEPLRLPLHRCGKTCEEFEKVIANCTKNSSNPKTSFRDWAKLQYMGKDIAGSKNMLAGYKSTIIIAIGDVNLRTAVVSANAIQEFKEMLANTTTDLEEHHHDLQEHLQNIDDKLDALGVQEFSKKDEEIAEKRRISEETESVKECLAICNHAAKHIDEARTNVFEDVSAAEDAHQVIVSTFGDLISAKRVTAGVRATQLLGQMSDATLQQLARSQGCDLSSLLGTVKDVEE</sequence>
<evidence type="ECO:0000256" key="1">
    <source>
        <dbReference type="SAM" id="Coils"/>
    </source>
</evidence>
<dbReference type="GeneID" id="54462211"/>
<dbReference type="RefSeq" id="XP_033569690.1">
    <property type="nucleotide sequence ID" value="XM_033721318.1"/>
</dbReference>
<evidence type="ECO:0000313" key="5">
    <source>
        <dbReference type="RefSeq" id="XP_033569690.1"/>
    </source>
</evidence>
<evidence type="ECO:0000259" key="2">
    <source>
        <dbReference type="Pfam" id="PF17111"/>
    </source>
</evidence>
<reference evidence="3 5" key="1">
    <citation type="journal article" date="2020" name="Stud. Mycol.">
        <title>101 Dothideomycetes genomes: a test case for predicting lifestyles and emergence of pathogens.</title>
        <authorList>
            <person name="Haridas S."/>
            <person name="Albert R."/>
            <person name="Binder M."/>
            <person name="Bloem J."/>
            <person name="Labutti K."/>
            <person name="Salamov A."/>
            <person name="Andreopoulos B."/>
            <person name="Baker S."/>
            <person name="Barry K."/>
            <person name="Bills G."/>
            <person name="Bluhm B."/>
            <person name="Cannon C."/>
            <person name="Castanera R."/>
            <person name="Culley D."/>
            <person name="Daum C."/>
            <person name="Ezra D."/>
            <person name="Gonzalez J."/>
            <person name="Henrissat B."/>
            <person name="Kuo A."/>
            <person name="Liang C."/>
            <person name="Lipzen A."/>
            <person name="Lutzoni F."/>
            <person name="Magnuson J."/>
            <person name="Mondo S."/>
            <person name="Nolan M."/>
            <person name="Ohm R."/>
            <person name="Pangilinan J."/>
            <person name="Park H.-J."/>
            <person name="Ramirez L."/>
            <person name="Alfaro M."/>
            <person name="Sun H."/>
            <person name="Tritt A."/>
            <person name="Yoshinaga Y."/>
            <person name="Zwiers L.-H."/>
            <person name="Turgeon B."/>
            <person name="Goodwin S."/>
            <person name="Spatafora J."/>
            <person name="Crous P."/>
            <person name="Grigoriev I."/>
        </authorList>
    </citation>
    <scope>NUCLEOTIDE SEQUENCE</scope>
    <source>
        <strain evidence="3 5">CBS 304.34</strain>
    </source>
</reference>
<feature type="coiled-coil region" evidence="1">
    <location>
        <begin position="32"/>
        <end position="59"/>
    </location>
</feature>
<accession>A0A6A6Y1N4</accession>
<reference evidence="5" key="2">
    <citation type="submission" date="2020-04" db="EMBL/GenBank/DDBJ databases">
        <authorList>
            <consortium name="NCBI Genome Project"/>
        </authorList>
    </citation>
    <scope>NUCLEOTIDE SEQUENCE</scope>
    <source>
        <strain evidence="5">CBS 304.34</strain>
    </source>
</reference>
<dbReference type="InterPro" id="IPR031348">
    <property type="entry name" value="PigL_N"/>
</dbReference>
<keyword evidence="1" id="KW-0175">Coiled coil</keyword>
<keyword evidence="4" id="KW-1185">Reference proteome</keyword>
<organism evidence="3">
    <name type="scientific">Mytilinidion resinicola</name>
    <dbReference type="NCBI Taxonomy" id="574789"/>
    <lineage>
        <taxon>Eukaryota</taxon>
        <taxon>Fungi</taxon>
        <taxon>Dikarya</taxon>
        <taxon>Ascomycota</taxon>
        <taxon>Pezizomycotina</taxon>
        <taxon>Dothideomycetes</taxon>
        <taxon>Pleosporomycetidae</taxon>
        <taxon>Mytilinidiales</taxon>
        <taxon>Mytilinidiaceae</taxon>
        <taxon>Mytilinidion</taxon>
    </lineage>
</organism>
<dbReference type="OrthoDB" id="5068804at2759"/>
<reference evidence="5" key="3">
    <citation type="submission" date="2025-04" db="UniProtKB">
        <authorList>
            <consortium name="RefSeq"/>
        </authorList>
    </citation>
    <scope>IDENTIFICATION</scope>
    <source>
        <strain evidence="5">CBS 304.34</strain>
    </source>
</reference>
<dbReference type="AlphaFoldDB" id="A0A6A6Y1N4"/>
<protein>
    <recommendedName>
        <fullName evidence="2">Azaphilone pigments biosynthesis cluster protein L N-terminal domain-containing protein</fullName>
    </recommendedName>
</protein>
<evidence type="ECO:0000313" key="4">
    <source>
        <dbReference type="Proteomes" id="UP000504636"/>
    </source>
</evidence>
<proteinExistence type="predicted"/>
<evidence type="ECO:0000313" key="3">
    <source>
        <dbReference type="EMBL" id="KAF2802726.1"/>
    </source>
</evidence>
<name>A0A6A6Y1N4_9PEZI</name>
<feature type="domain" description="Azaphilone pigments biosynthesis cluster protein L N-terminal" evidence="2">
    <location>
        <begin position="2"/>
        <end position="216"/>
    </location>
</feature>
<dbReference type="Pfam" id="PF17111">
    <property type="entry name" value="PigL_N"/>
    <property type="match status" value="1"/>
</dbReference>
<dbReference type="EMBL" id="MU003721">
    <property type="protein sequence ID" value="KAF2802726.1"/>
    <property type="molecule type" value="Genomic_DNA"/>
</dbReference>
<dbReference type="Proteomes" id="UP000504636">
    <property type="component" value="Unplaced"/>
</dbReference>